<organism evidence="1 2">
    <name type="scientific">Candidatus Defluviibacterium haderslevense</name>
    <dbReference type="NCBI Taxonomy" id="2981993"/>
    <lineage>
        <taxon>Bacteria</taxon>
        <taxon>Pseudomonadati</taxon>
        <taxon>Bacteroidota</taxon>
        <taxon>Saprospiria</taxon>
        <taxon>Saprospirales</taxon>
        <taxon>Saprospiraceae</taxon>
        <taxon>Candidatus Defluviibacterium</taxon>
    </lineage>
</organism>
<sequence length="68" mass="8129">MNLPETGSNRGYHPHQLIKQFITSVWCGANKFEHTEVTRQDEVIRQFWGFDKMAGHKSFQRFFKIRSE</sequence>
<evidence type="ECO:0000313" key="1">
    <source>
        <dbReference type="EMBL" id="MBK9719752.1"/>
    </source>
</evidence>
<evidence type="ECO:0000313" key="2">
    <source>
        <dbReference type="Proteomes" id="UP000808349"/>
    </source>
</evidence>
<gene>
    <name evidence="1" type="ORF">IPO85_19995</name>
</gene>
<comment type="caution">
    <text evidence="1">The sequence shown here is derived from an EMBL/GenBank/DDBJ whole genome shotgun (WGS) entry which is preliminary data.</text>
</comment>
<reference evidence="1 2" key="1">
    <citation type="submission" date="2020-10" db="EMBL/GenBank/DDBJ databases">
        <title>Connecting structure to function with the recovery of over 1000 high-quality activated sludge metagenome-assembled genomes encoding full-length rRNA genes using long-read sequencing.</title>
        <authorList>
            <person name="Singleton C.M."/>
            <person name="Petriglieri F."/>
            <person name="Kristensen J.M."/>
            <person name="Kirkegaard R.H."/>
            <person name="Michaelsen T.Y."/>
            <person name="Andersen M.H."/>
            <person name="Karst S.M."/>
            <person name="Dueholm M.S."/>
            <person name="Nielsen P.H."/>
            <person name="Albertsen M."/>
        </authorList>
    </citation>
    <scope>NUCLEOTIDE SEQUENCE [LARGE SCALE GENOMIC DNA]</scope>
    <source>
        <strain evidence="1">Ribe_18-Q3-R11-54_BAT3C.373</strain>
    </source>
</reference>
<protein>
    <submittedName>
        <fullName evidence="1">Uncharacterized protein</fullName>
    </submittedName>
</protein>
<dbReference type="Proteomes" id="UP000808349">
    <property type="component" value="Unassembled WGS sequence"/>
</dbReference>
<name>A0A9D7SDR9_9BACT</name>
<proteinExistence type="predicted"/>
<accession>A0A9D7SDR9</accession>
<dbReference type="AlphaFoldDB" id="A0A9D7SDR9"/>
<dbReference type="EMBL" id="JADKFW010000021">
    <property type="protein sequence ID" value="MBK9719752.1"/>
    <property type="molecule type" value="Genomic_DNA"/>
</dbReference>